<feature type="transmembrane region" description="Helical" evidence="6">
    <location>
        <begin position="288"/>
        <end position="306"/>
    </location>
</feature>
<evidence type="ECO:0000256" key="5">
    <source>
        <dbReference type="ARBA" id="ARBA00023136"/>
    </source>
</evidence>
<evidence type="ECO:0000259" key="7">
    <source>
        <dbReference type="PROSITE" id="PS50850"/>
    </source>
</evidence>
<dbReference type="InterPro" id="IPR020846">
    <property type="entry name" value="MFS_dom"/>
</dbReference>
<feature type="transmembrane region" description="Helical" evidence="6">
    <location>
        <begin position="312"/>
        <end position="335"/>
    </location>
</feature>
<comment type="caution">
    <text evidence="8">The sequence shown here is derived from an EMBL/GenBank/DDBJ whole genome shotgun (WGS) entry which is preliminary data.</text>
</comment>
<dbReference type="RefSeq" id="WP_301243608.1">
    <property type="nucleotide sequence ID" value="NZ_JAROCC010000007.1"/>
</dbReference>
<feature type="transmembrane region" description="Helical" evidence="6">
    <location>
        <begin position="20"/>
        <end position="44"/>
    </location>
</feature>
<dbReference type="InterPro" id="IPR036259">
    <property type="entry name" value="MFS_trans_sf"/>
</dbReference>
<reference evidence="8" key="1">
    <citation type="submission" date="2023-03" db="EMBL/GenBank/DDBJ databases">
        <title>MT1 and MT2 Draft Genomes of Novel Species.</title>
        <authorList>
            <person name="Venkateswaran K."/>
        </authorList>
    </citation>
    <scope>NUCLEOTIDE SEQUENCE</scope>
    <source>
        <strain evidence="8">F6_3S_P_2</strain>
    </source>
</reference>
<keyword evidence="9" id="KW-1185">Reference proteome</keyword>
<feature type="transmembrane region" description="Helical" evidence="6">
    <location>
        <begin position="141"/>
        <end position="166"/>
    </location>
</feature>
<dbReference type="InterPro" id="IPR011701">
    <property type="entry name" value="MFS"/>
</dbReference>
<sequence>MKFKKDIYHSKKLNFGKRTWLLIIGIIFIAATLRSPLTSVGPIIASIRDSLGISNVLAGFLTTIPLLAFALISPVVPKISRRFGMEVTLFFSLCLLTLGIVIRSTGSITFLIIGTFLIGVAIAFGNVLLPGLVKLSFPLQIGLMTGLYSAFMNISATIASGISVPITERTALGWQGSLGIWAILSVAALLLWLPQLKNNAAIESDGKPIVKAKSKSFWRSPIAWAVTIFMGLQSMLFYCTSAWLPEILVSTGMTAEKAGWMFSLLQLAQLPMTFLTPILVGKLKDQRSAVVGVAALFLIGYGGVLFGGTVLIPLWMIAIGISGGAAFGIAMMFFTLRTETHTDAANLSGMAQSFGYLLAAVGPVLFGFLHDATSSWTSSMYIFLAASLVLLASGMIAGQNKKIGY</sequence>
<keyword evidence="5 6" id="KW-0472">Membrane</keyword>
<evidence type="ECO:0000256" key="2">
    <source>
        <dbReference type="ARBA" id="ARBA00022448"/>
    </source>
</evidence>
<evidence type="ECO:0000313" key="9">
    <source>
        <dbReference type="Proteomes" id="UP001175097"/>
    </source>
</evidence>
<dbReference type="PANTHER" id="PTHR23523:SF2">
    <property type="entry name" value="2-NITROIMIDAZOLE TRANSPORTER"/>
    <property type="match status" value="1"/>
</dbReference>
<dbReference type="SUPFAM" id="SSF103473">
    <property type="entry name" value="MFS general substrate transporter"/>
    <property type="match status" value="1"/>
</dbReference>
<feature type="transmembrane region" description="Helical" evidence="6">
    <location>
        <begin position="217"/>
        <end position="238"/>
    </location>
</feature>
<dbReference type="PROSITE" id="PS50850">
    <property type="entry name" value="MFS"/>
    <property type="match status" value="1"/>
</dbReference>
<feature type="domain" description="Major facilitator superfamily (MFS) profile" evidence="7">
    <location>
        <begin position="20"/>
        <end position="402"/>
    </location>
</feature>
<comment type="subcellular location">
    <subcellularLocation>
        <location evidence="1">Cell membrane</location>
        <topology evidence="1">Multi-pass membrane protein</topology>
    </subcellularLocation>
</comment>
<feature type="transmembrane region" description="Helical" evidence="6">
    <location>
        <begin position="347"/>
        <end position="368"/>
    </location>
</feature>
<organism evidence="8 9">
    <name type="scientific">Sporosarcina highlanderae</name>
    <dbReference type="NCBI Taxonomy" id="3035916"/>
    <lineage>
        <taxon>Bacteria</taxon>
        <taxon>Bacillati</taxon>
        <taxon>Bacillota</taxon>
        <taxon>Bacilli</taxon>
        <taxon>Bacillales</taxon>
        <taxon>Caryophanaceae</taxon>
        <taxon>Sporosarcina</taxon>
    </lineage>
</organism>
<feature type="transmembrane region" description="Helical" evidence="6">
    <location>
        <begin position="56"/>
        <end position="76"/>
    </location>
</feature>
<keyword evidence="2" id="KW-0813">Transport</keyword>
<evidence type="ECO:0000256" key="3">
    <source>
        <dbReference type="ARBA" id="ARBA00022692"/>
    </source>
</evidence>
<dbReference type="Pfam" id="PF07690">
    <property type="entry name" value="MFS_1"/>
    <property type="match status" value="1"/>
</dbReference>
<protein>
    <submittedName>
        <fullName evidence="8">MFS transporter</fullName>
    </submittedName>
</protein>
<evidence type="ECO:0000256" key="4">
    <source>
        <dbReference type="ARBA" id="ARBA00022989"/>
    </source>
</evidence>
<feature type="transmembrane region" description="Helical" evidence="6">
    <location>
        <begin position="83"/>
        <end position="102"/>
    </location>
</feature>
<dbReference type="CDD" id="cd17339">
    <property type="entry name" value="MFS_NIMT_CynX_like"/>
    <property type="match status" value="1"/>
</dbReference>
<dbReference type="PANTHER" id="PTHR23523">
    <property type="match status" value="1"/>
</dbReference>
<evidence type="ECO:0000256" key="1">
    <source>
        <dbReference type="ARBA" id="ARBA00004651"/>
    </source>
</evidence>
<keyword evidence="4 6" id="KW-1133">Transmembrane helix</keyword>
<feature type="transmembrane region" description="Helical" evidence="6">
    <location>
        <begin position="258"/>
        <end position="281"/>
    </location>
</feature>
<dbReference type="Gene3D" id="1.20.1250.20">
    <property type="entry name" value="MFS general substrate transporter like domains"/>
    <property type="match status" value="1"/>
</dbReference>
<dbReference type="Proteomes" id="UP001175097">
    <property type="component" value="Unassembled WGS sequence"/>
</dbReference>
<gene>
    <name evidence="8" type="ORF">P5G49_10220</name>
</gene>
<evidence type="ECO:0000256" key="6">
    <source>
        <dbReference type="SAM" id="Phobius"/>
    </source>
</evidence>
<name>A0ABT8JRW3_9BACL</name>
<feature type="transmembrane region" description="Helical" evidence="6">
    <location>
        <begin position="178"/>
        <end position="196"/>
    </location>
</feature>
<keyword evidence="3 6" id="KW-0812">Transmembrane</keyword>
<accession>A0ABT8JRW3</accession>
<dbReference type="EMBL" id="JAROCC010000007">
    <property type="protein sequence ID" value="MDN4607845.1"/>
    <property type="molecule type" value="Genomic_DNA"/>
</dbReference>
<evidence type="ECO:0000313" key="8">
    <source>
        <dbReference type="EMBL" id="MDN4607845.1"/>
    </source>
</evidence>
<proteinExistence type="predicted"/>
<feature type="transmembrane region" description="Helical" evidence="6">
    <location>
        <begin position="380"/>
        <end position="398"/>
    </location>
</feature>
<feature type="transmembrane region" description="Helical" evidence="6">
    <location>
        <begin position="108"/>
        <end position="129"/>
    </location>
</feature>
<dbReference type="InterPro" id="IPR052524">
    <property type="entry name" value="MFS_Cyanate_Porter"/>
</dbReference>